<evidence type="ECO:0000313" key="4">
    <source>
        <dbReference type="Proteomes" id="UP001180973"/>
    </source>
</evidence>
<accession>A0ABU2WQH0</accession>
<organism evidence="3 4">
    <name type="scientific">Micromonospora reichwaldensis</name>
    <dbReference type="NCBI Taxonomy" id="3075516"/>
    <lineage>
        <taxon>Bacteria</taxon>
        <taxon>Bacillati</taxon>
        <taxon>Actinomycetota</taxon>
        <taxon>Actinomycetes</taxon>
        <taxon>Micromonosporales</taxon>
        <taxon>Micromonosporaceae</taxon>
        <taxon>Micromonospora</taxon>
    </lineage>
</organism>
<evidence type="ECO:0000259" key="2">
    <source>
        <dbReference type="SMART" id="SM00960"/>
    </source>
</evidence>
<feature type="domain" description="Roadblock/LAMTOR2" evidence="2">
    <location>
        <begin position="43"/>
        <end position="132"/>
    </location>
</feature>
<protein>
    <submittedName>
        <fullName evidence="3">Roadblock/LC7 domain-containing protein</fullName>
    </submittedName>
</protein>
<proteinExistence type="predicted"/>
<feature type="region of interest" description="Disordered" evidence="1">
    <location>
        <begin position="1"/>
        <end position="34"/>
    </location>
</feature>
<reference evidence="3" key="1">
    <citation type="submission" date="2023-09" db="EMBL/GenBank/DDBJ databases">
        <title>30 novel species of actinomycetes from the DSMZ collection.</title>
        <authorList>
            <person name="Nouioui I."/>
        </authorList>
    </citation>
    <scope>NUCLEOTIDE SEQUENCE</scope>
    <source>
        <strain evidence="3">DSM 115977</strain>
    </source>
</reference>
<dbReference type="SUPFAM" id="SSF103196">
    <property type="entry name" value="Roadblock/LC7 domain"/>
    <property type="match status" value="1"/>
</dbReference>
<keyword evidence="4" id="KW-1185">Reference proteome</keyword>
<comment type="caution">
    <text evidence="3">The sequence shown here is derived from an EMBL/GenBank/DDBJ whole genome shotgun (WGS) entry which is preliminary data.</text>
</comment>
<dbReference type="RefSeq" id="WP_311409995.1">
    <property type="nucleotide sequence ID" value="NZ_JAVRFL010000001.1"/>
</dbReference>
<dbReference type="Proteomes" id="UP001180973">
    <property type="component" value="Unassembled WGS sequence"/>
</dbReference>
<evidence type="ECO:0000256" key="1">
    <source>
        <dbReference type="SAM" id="MobiDB-lite"/>
    </source>
</evidence>
<dbReference type="Gene3D" id="3.30.450.30">
    <property type="entry name" value="Dynein light chain 2a, cytoplasmic"/>
    <property type="match status" value="1"/>
</dbReference>
<sequence>MSGIDDTETPLPRRTARTGTLPPPRSLPPSLAGNTSLPYPAIGHELSELRLQIPGVHGCVLGGVDGLLITHNLQTDVDPNDLAALAATTYGLGRQVGLRLGQGDFQQSTVRNAGGYLSVYAVAPQALLAVVGEDSINVARLHLHAPTVAGRLADLLAQFTNATGQGS</sequence>
<dbReference type="SMART" id="SM00960">
    <property type="entry name" value="Robl_LC7"/>
    <property type="match status" value="1"/>
</dbReference>
<dbReference type="EMBL" id="JAVRFL010000001">
    <property type="protein sequence ID" value="MDT0527606.1"/>
    <property type="molecule type" value="Genomic_DNA"/>
</dbReference>
<dbReference type="InterPro" id="IPR004942">
    <property type="entry name" value="Roadblock/LAMTOR2_dom"/>
</dbReference>
<evidence type="ECO:0000313" key="3">
    <source>
        <dbReference type="EMBL" id="MDT0527606.1"/>
    </source>
</evidence>
<name>A0ABU2WQH0_9ACTN</name>
<gene>
    <name evidence="3" type="ORF">RM555_01225</name>
</gene>
<dbReference type="Pfam" id="PF03259">
    <property type="entry name" value="Robl_LC7"/>
    <property type="match status" value="1"/>
</dbReference>